<keyword evidence="1" id="KW-0547">Nucleotide-binding</keyword>
<dbReference type="PROSITE" id="PS00108">
    <property type="entry name" value="PROTEIN_KINASE_ST"/>
    <property type="match status" value="1"/>
</dbReference>
<evidence type="ECO:0000256" key="1">
    <source>
        <dbReference type="ARBA" id="ARBA00022741"/>
    </source>
</evidence>
<dbReference type="InterPro" id="IPR000719">
    <property type="entry name" value="Prot_kinase_dom"/>
</dbReference>
<reference evidence="3" key="2">
    <citation type="submission" date="2025-09" db="UniProtKB">
        <authorList>
            <consortium name="Ensembl"/>
        </authorList>
    </citation>
    <scope>IDENTIFICATION</scope>
</reference>
<dbReference type="GO" id="GO:0045747">
    <property type="term" value="P:positive regulation of Notch signaling pathway"/>
    <property type="evidence" value="ECO:0007669"/>
    <property type="project" value="TreeGrafter"/>
</dbReference>
<dbReference type="PANTHER" id="PTHR22967">
    <property type="entry name" value="SERINE/THREONINE PROTEIN KINASE"/>
    <property type="match status" value="1"/>
</dbReference>
<accession>A0A8C4R792</accession>
<dbReference type="GO" id="GO:0035612">
    <property type="term" value="F:AP-2 adaptor complex binding"/>
    <property type="evidence" value="ECO:0007669"/>
    <property type="project" value="TreeGrafter"/>
</dbReference>
<dbReference type="SUPFAM" id="SSF56112">
    <property type="entry name" value="Protein kinase-like (PK-like)"/>
    <property type="match status" value="1"/>
</dbReference>
<dbReference type="GO" id="GO:0005524">
    <property type="term" value="F:ATP binding"/>
    <property type="evidence" value="ECO:0007669"/>
    <property type="project" value="InterPro"/>
</dbReference>
<dbReference type="Ensembl" id="ENSEBUT00000025724.1">
    <property type="protein sequence ID" value="ENSEBUP00000025148.1"/>
    <property type="gene ID" value="ENSEBUG00000015512.1"/>
</dbReference>
<protein>
    <recommendedName>
        <fullName evidence="2">Protein kinase domain-containing protein</fullName>
    </recommendedName>
</protein>
<dbReference type="GeneTree" id="ENSGT00940000159527"/>
<dbReference type="GO" id="GO:0004674">
    <property type="term" value="F:protein serine/threonine kinase activity"/>
    <property type="evidence" value="ECO:0007669"/>
    <property type="project" value="TreeGrafter"/>
</dbReference>
<dbReference type="InterPro" id="IPR008271">
    <property type="entry name" value="Ser/Thr_kinase_AS"/>
</dbReference>
<evidence type="ECO:0000259" key="2">
    <source>
        <dbReference type="PROSITE" id="PS50011"/>
    </source>
</evidence>
<evidence type="ECO:0000313" key="4">
    <source>
        <dbReference type="Proteomes" id="UP000694388"/>
    </source>
</evidence>
<keyword evidence="4" id="KW-1185">Reference proteome</keyword>
<name>A0A8C4R792_EPTBU</name>
<feature type="domain" description="Protein kinase" evidence="2">
    <location>
        <begin position="34"/>
        <end position="271"/>
    </location>
</feature>
<dbReference type="AlphaFoldDB" id="A0A8C4R792"/>
<dbReference type="Pfam" id="PF00069">
    <property type="entry name" value="Pkinase"/>
    <property type="match status" value="1"/>
</dbReference>
<proteinExistence type="predicted"/>
<organism evidence="3 4">
    <name type="scientific">Eptatretus burgeri</name>
    <name type="common">Inshore hagfish</name>
    <dbReference type="NCBI Taxonomy" id="7764"/>
    <lineage>
        <taxon>Eukaryota</taxon>
        <taxon>Metazoa</taxon>
        <taxon>Chordata</taxon>
        <taxon>Craniata</taxon>
        <taxon>Vertebrata</taxon>
        <taxon>Cyclostomata</taxon>
        <taxon>Myxini</taxon>
        <taxon>Myxiniformes</taxon>
        <taxon>Myxinidae</taxon>
        <taxon>Eptatretinae</taxon>
        <taxon>Eptatretus</taxon>
    </lineage>
</organism>
<reference evidence="3" key="1">
    <citation type="submission" date="2025-08" db="UniProtKB">
        <authorList>
            <consortium name="Ensembl"/>
        </authorList>
    </citation>
    <scope>IDENTIFICATION</scope>
</reference>
<dbReference type="Gene3D" id="1.10.510.10">
    <property type="entry name" value="Transferase(Phosphotransferase) domain 1"/>
    <property type="match status" value="1"/>
</dbReference>
<dbReference type="GO" id="GO:2000369">
    <property type="term" value="P:regulation of clathrin-dependent endocytosis"/>
    <property type="evidence" value="ECO:0007669"/>
    <property type="project" value="TreeGrafter"/>
</dbReference>
<dbReference type="PANTHER" id="PTHR22967:SF105">
    <property type="entry name" value="CYCLIN-G-ASSOCIATED KINASE"/>
    <property type="match status" value="1"/>
</dbReference>
<dbReference type="InterPro" id="IPR011009">
    <property type="entry name" value="Kinase-like_dom_sf"/>
</dbReference>
<dbReference type="PROSITE" id="PS50011">
    <property type="entry name" value="PROTEIN_KINASE_DOM"/>
    <property type="match status" value="1"/>
</dbReference>
<sequence>MSLLQSAFDFLSGSATRDDNDFVGHTVELGDLRLGVKRVIAEGGYAFVYEAQDLENGREYALKRLLSDDEEKSKTIMQEVCLMRRLSGHANIVQFVSAASVGKEESDTGKAEFLILTELCQGQLVDALKQAECRGPLPSDTVLKIFYQTCRAVQHLHRQNPPITHRDLKIENLLLSSQATIKLCDFGSATTARHSPNYSWSAARRANVEEEVCHKILAFCSPHLSLKYRFYLVYYSCQPSVSVSSALDCPQHDAHLSCARSSGSLFEPAHH</sequence>
<dbReference type="GO" id="GO:0005737">
    <property type="term" value="C:cytoplasm"/>
    <property type="evidence" value="ECO:0007669"/>
    <property type="project" value="TreeGrafter"/>
</dbReference>
<evidence type="ECO:0000313" key="3">
    <source>
        <dbReference type="Ensembl" id="ENSEBUP00000025148.1"/>
    </source>
</evidence>
<dbReference type="Proteomes" id="UP000694388">
    <property type="component" value="Unplaced"/>
</dbReference>
<dbReference type="SMART" id="SM00220">
    <property type="entry name" value="S_TKc"/>
    <property type="match status" value="1"/>
</dbReference>